<dbReference type="InParanoid" id="M4C4G2"/>
<evidence type="ECO:0000313" key="3">
    <source>
        <dbReference type="Proteomes" id="UP000011713"/>
    </source>
</evidence>
<dbReference type="EMBL" id="JH598225">
    <property type="status" value="NOT_ANNOTATED_CDS"/>
    <property type="molecule type" value="Genomic_DNA"/>
</dbReference>
<dbReference type="AlphaFoldDB" id="M4C4G2"/>
<reference evidence="3" key="1">
    <citation type="journal article" date="2010" name="Science">
        <title>Signatures of adaptation to obligate biotrophy in the Hyaloperonospora arabidopsidis genome.</title>
        <authorList>
            <person name="Baxter L."/>
            <person name="Tripathy S."/>
            <person name="Ishaque N."/>
            <person name="Boot N."/>
            <person name="Cabral A."/>
            <person name="Kemen E."/>
            <person name="Thines M."/>
            <person name="Ah-Fong A."/>
            <person name="Anderson R."/>
            <person name="Badejoko W."/>
            <person name="Bittner-Eddy P."/>
            <person name="Boore J.L."/>
            <person name="Chibucos M.C."/>
            <person name="Coates M."/>
            <person name="Dehal P."/>
            <person name="Delehaunty K."/>
            <person name="Dong S."/>
            <person name="Downton P."/>
            <person name="Dumas B."/>
            <person name="Fabro G."/>
            <person name="Fronick C."/>
            <person name="Fuerstenberg S.I."/>
            <person name="Fulton L."/>
            <person name="Gaulin E."/>
            <person name="Govers F."/>
            <person name="Hughes L."/>
            <person name="Humphray S."/>
            <person name="Jiang R.H."/>
            <person name="Judelson H."/>
            <person name="Kamoun S."/>
            <person name="Kyung K."/>
            <person name="Meijer H."/>
            <person name="Minx P."/>
            <person name="Morris P."/>
            <person name="Nelson J."/>
            <person name="Phuntumart V."/>
            <person name="Qutob D."/>
            <person name="Rehmany A."/>
            <person name="Rougon-Cardoso A."/>
            <person name="Ryden P."/>
            <person name="Torto-Alalibo T."/>
            <person name="Studholme D."/>
            <person name="Wang Y."/>
            <person name="Win J."/>
            <person name="Wood J."/>
            <person name="Clifton S.W."/>
            <person name="Rogers J."/>
            <person name="Van den Ackerveken G."/>
            <person name="Jones J.D."/>
            <person name="McDowell J.M."/>
            <person name="Beynon J."/>
            <person name="Tyler B.M."/>
        </authorList>
    </citation>
    <scope>NUCLEOTIDE SEQUENCE [LARGE SCALE GENOMIC DNA]</scope>
    <source>
        <strain evidence="3">Emoy2</strain>
    </source>
</reference>
<reference evidence="2" key="2">
    <citation type="submission" date="2015-06" db="UniProtKB">
        <authorList>
            <consortium name="EnsemblProtists"/>
        </authorList>
    </citation>
    <scope>IDENTIFICATION</scope>
    <source>
        <strain evidence="2">Emoy2</strain>
    </source>
</reference>
<evidence type="ECO:0000313" key="2">
    <source>
        <dbReference type="EnsemblProtists" id="HpaP813980"/>
    </source>
</evidence>
<dbReference type="HOGENOM" id="CLU_2908861_0_0_1"/>
<name>M4C4G2_HYAAE</name>
<protein>
    <submittedName>
        <fullName evidence="2">Uncharacterized protein</fullName>
    </submittedName>
</protein>
<dbReference type="EnsemblProtists" id="HpaT813980">
    <property type="protein sequence ID" value="HpaP813980"/>
    <property type="gene ID" value="HpaG813980"/>
</dbReference>
<feature type="region of interest" description="Disordered" evidence="1">
    <location>
        <begin position="1"/>
        <end position="24"/>
    </location>
</feature>
<proteinExistence type="predicted"/>
<dbReference type="Proteomes" id="UP000011713">
    <property type="component" value="Unassembled WGS sequence"/>
</dbReference>
<evidence type="ECO:0000256" key="1">
    <source>
        <dbReference type="SAM" id="MobiDB-lite"/>
    </source>
</evidence>
<dbReference type="VEuPathDB" id="FungiDB:HpaG813980"/>
<feature type="compositionally biased region" description="Basic and acidic residues" evidence="1">
    <location>
        <begin position="11"/>
        <end position="24"/>
    </location>
</feature>
<organism evidence="2 3">
    <name type="scientific">Hyaloperonospora arabidopsidis (strain Emoy2)</name>
    <name type="common">Downy mildew agent</name>
    <name type="synonym">Peronospora arabidopsidis</name>
    <dbReference type="NCBI Taxonomy" id="559515"/>
    <lineage>
        <taxon>Eukaryota</taxon>
        <taxon>Sar</taxon>
        <taxon>Stramenopiles</taxon>
        <taxon>Oomycota</taxon>
        <taxon>Peronosporomycetes</taxon>
        <taxon>Peronosporales</taxon>
        <taxon>Peronosporaceae</taxon>
        <taxon>Hyaloperonospora</taxon>
    </lineage>
</organism>
<sequence>MVRVPGSSEDVDFHRESQEDEEVQVKIDQKTEETLEDRLPVTKEEEKHGIEELTKIWDGRST</sequence>
<keyword evidence="3" id="KW-1185">Reference proteome</keyword>
<accession>M4C4G2</accession>